<organism evidence="2 3">
    <name type="scientific">Parasponia andersonii</name>
    <name type="common">Sponia andersonii</name>
    <dbReference type="NCBI Taxonomy" id="3476"/>
    <lineage>
        <taxon>Eukaryota</taxon>
        <taxon>Viridiplantae</taxon>
        <taxon>Streptophyta</taxon>
        <taxon>Embryophyta</taxon>
        <taxon>Tracheophyta</taxon>
        <taxon>Spermatophyta</taxon>
        <taxon>Magnoliopsida</taxon>
        <taxon>eudicotyledons</taxon>
        <taxon>Gunneridae</taxon>
        <taxon>Pentapetalae</taxon>
        <taxon>rosids</taxon>
        <taxon>fabids</taxon>
        <taxon>Rosales</taxon>
        <taxon>Cannabaceae</taxon>
        <taxon>Parasponia</taxon>
    </lineage>
</organism>
<sequence>MPLTKPSSTAPDASTSATSSSDHAYISGSATYILAPTRVATKNSLSSFRRKIFGYIFFVGF</sequence>
<protein>
    <submittedName>
        <fullName evidence="2">Uncharacterized protein</fullName>
    </submittedName>
</protein>
<evidence type="ECO:0000313" key="3">
    <source>
        <dbReference type="Proteomes" id="UP000237105"/>
    </source>
</evidence>
<gene>
    <name evidence="2" type="ORF">PanWU01x14_355900</name>
</gene>
<dbReference type="Proteomes" id="UP000237105">
    <property type="component" value="Unassembled WGS sequence"/>
</dbReference>
<keyword evidence="3" id="KW-1185">Reference proteome</keyword>
<feature type="region of interest" description="Disordered" evidence="1">
    <location>
        <begin position="1"/>
        <end position="22"/>
    </location>
</feature>
<comment type="caution">
    <text evidence="2">The sequence shown here is derived from an EMBL/GenBank/DDBJ whole genome shotgun (WGS) entry which is preliminary data.</text>
</comment>
<evidence type="ECO:0000256" key="1">
    <source>
        <dbReference type="SAM" id="MobiDB-lite"/>
    </source>
</evidence>
<proteinExistence type="predicted"/>
<name>A0A2P5A930_PARAD</name>
<evidence type="ECO:0000313" key="2">
    <source>
        <dbReference type="EMBL" id="PON33046.1"/>
    </source>
</evidence>
<accession>A0A2P5A930</accession>
<dbReference type="EMBL" id="JXTB01000760">
    <property type="protein sequence ID" value="PON33046.1"/>
    <property type="molecule type" value="Genomic_DNA"/>
</dbReference>
<reference evidence="3" key="1">
    <citation type="submission" date="2016-06" db="EMBL/GenBank/DDBJ databases">
        <title>Parallel loss of symbiosis genes in relatives of nitrogen-fixing non-legume Parasponia.</title>
        <authorList>
            <person name="Van Velzen R."/>
            <person name="Holmer R."/>
            <person name="Bu F."/>
            <person name="Rutten L."/>
            <person name="Van Zeijl A."/>
            <person name="Liu W."/>
            <person name="Santuari L."/>
            <person name="Cao Q."/>
            <person name="Sharma T."/>
            <person name="Shen D."/>
            <person name="Roswanjaya Y."/>
            <person name="Wardhani T."/>
            <person name="Kalhor M.S."/>
            <person name="Jansen J."/>
            <person name="Van den Hoogen J."/>
            <person name="Gungor B."/>
            <person name="Hartog M."/>
            <person name="Hontelez J."/>
            <person name="Verver J."/>
            <person name="Yang W.-C."/>
            <person name="Schijlen E."/>
            <person name="Repin R."/>
            <person name="Schilthuizen M."/>
            <person name="Schranz E."/>
            <person name="Heidstra R."/>
            <person name="Miyata K."/>
            <person name="Fedorova E."/>
            <person name="Kohlen W."/>
            <person name="Bisseling T."/>
            <person name="Smit S."/>
            <person name="Geurts R."/>
        </authorList>
    </citation>
    <scope>NUCLEOTIDE SEQUENCE [LARGE SCALE GENOMIC DNA]</scope>
    <source>
        <strain evidence="3">cv. WU1-14</strain>
    </source>
</reference>
<dbReference type="AlphaFoldDB" id="A0A2P5A930"/>